<feature type="compositionally biased region" description="Gly residues" evidence="1">
    <location>
        <begin position="172"/>
        <end position="187"/>
    </location>
</feature>
<organism evidence="3 4">
    <name type="scientific">Dermatophagoides pteronyssinus</name>
    <name type="common">European house dust mite</name>
    <dbReference type="NCBI Taxonomy" id="6956"/>
    <lineage>
        <taxon>Eukaryota</taxon>
        <taxon>Metazoa</taxon>
        <taxon>Ecdysozoa</taxon>
        <taxon>Arthropoda</taxon>
        <taxon>Chelicerata</taxon>
        <taxon>Arachnida</taxon>
        <taxon>Acari</taxon>
        <taxon>Acariformes</taxon>
        <taxon>Sarcoptiformes</taxon>
        <taxon>Astigmata</taxon>
        <taxon>Psoroptidia</taxon>
        <taxon>Analgoidea</taxon>
        <taxon>Pyroglyphidae</taxon>
        <taxon>Dermatophagoidinae</taxon>
        <taxon>Dermatophagoides</taxon>
    </lineage>
</organism>
<reference evidence="4" key="1">
    <citation type="submission" date="2025-08" db="UniProtKB">
        <authorList>
            <consortium name="RefSeq"/>
        </authorList>
    </citation>
    <scope>IDENTIFICATION</scope>
    <source>
        <strain evidence="4">Airmid</strain>
    </source>
</reference>
<feature type="chain" id="PRO_5028372986" evidence="2">
    <location>
        <begin position="26"/>
        <end position="187"/>
    </location>
</feature>
<dbReference type="OMA" id="KHESYGH"/>
<dbReference type="InParanoid" id="A0A6P6XSU7"/>
<keyword evidence="3" id="KW-1185">Reference proteome</keyword>
<feature type="region of interest" description="Disordered" evidence="1">
    <location>
        <begin position="28"/>
        <end position="50"/>
    </location>
</feature>
<dbReference type="AlphaFoldDB" id="A0A6P6XSU7"/>
<dbReference type="Proteomes" id="UP000515146">
    <property type="component" value="Unplaced"/>
</dbReference>
<feature type="signal peptide" evidence="2">
    <location>
        <begin position="1"/>
        <end position="25"/>
    </location>
</feature>
<protein>
    <submittedName>
        <fullName evidence="4">Uncharacterized protein LOC113790440</fullName>
    </submittedName>
</protein>
<evidence type="ECO:0000313" key="4">
    <source>
        <dbReference type="RefSeq" id="XP_027195911.1"/>
    </source>
</evidence>
<dbReference type="RefSeq" id="XP_027195911.1">
    <property type="nucleotide sequence ID" value="XM_027340110.1"/>
</dbReference>
<evidence type="ECO:0000256" key="1">
    <source>
        <dbReference type="SAM" id="MobiDB-lite"/>
    </source>
</evidence>
<feature type="region of interest" description="Disordered" evidence="1">
    <location>
        <begin position="168"/>
        <end position="187"/>
    </location>
</feature>
<evidence type="ECO:0000313" key="3">
    <source>
        <dbReference type="Proteomes" id="UP000515146"/>
    </source>
</evidence>
<dbReference type="KEGG" id="dpte:113790440"/>
<evidence type="ECO:0000256" key="2">
    <source>
        <dbReference type="SAM" id="SignalP"/>
    </source>
</evidence>
<name>A0A6P6XSU7_DERPT</name>
<gene>
    <name evidence="4" type="primary">LOC113790440</name>
</gene>
<sequence>MFFSNNLSFFSIFMFALLASSSVESYRGQPYSPVDHSDDEYSGGSDKEEPGIEAAYTSKHAIETYSVPNSIEHKTPVVDINSVPLSLKIRFNSHSSNIVAVQNHFGSHGQVKKSNSIDQPDILIHSVKKPVIQEIKEIITPYRKRIQEVKPVHEKIETIIATRHRHGYNHGYDGGGGHGGSNGHYDD</sequence>
<proteinExistence type="predicted"/>
<accession>A0A6P6XSU7</accession>
<dbReference type="OrthoDB" id="6506407at2759"/>
<keyword evidence="2" id="KW-0732">Signal</keyword>